<dbReference type="GO" id="GO:0030010">
    <property type="term" value="P:establishment of cell polarity"/>
    <property type="evidence" value="ECO:0007669"/>
    <property type="project" value="UniProtKB-ARBA"/>
</dbReference>
<keyword evidence="13" id="KW-1185">Reference proteome</keyword>
<dbReference type="SUPFAM" id="SSF52540">
    <property type="entry name" value="P-loop containing nucleoside triphosphate hydrolases"/>
    <property type="match status" value="1"/>
</dbReference>
<dbReference type="NCBIfam" id="TIGR00231">
    <property type="entry name" value="small_GTP"/>
    <property type="match status" value="1"/>
</dbReference>
<proteinExistence type="inferred from homology"/>
<evidence type="ECO:0000313" key="10">
    <source>
        <dbReference type="EMBL" id="PAA73829.1"/>
    </source>
</evidence>
<feature type="binding site" evidence="7">
    <location>
        <begin position="20"/>
        <end position="27"/>
    </location>
    <ligand>
        <name>GTP</name>
        <dbReference type="ChEBI" id="CHEBI:37565"/>
    </ligand>
</feature>
<dbReference type="GO" id="GO:0005525">
    <property type="term" value="F:GTP binding"/>
    <property type="evidence" value="ECO:0007669"/>
    <property type="project" value="UniProtKB-KW"/>
</dbReference>
<dbReference type="EMBL" id="NIVC01000014">
    <property type="protein sequence ID" value="PAA94137.1"/>
    <property type="molecule type" value="Genomic_DNA"/>
</dbReference>
<dbReference type="SMART" id="SM00177">
    <property type="entry name" value="ARF"/>
    <property type="match status" value="1"/>
</dbReference>
<dbReference type="Pfam" id="PF00025">
    <property type="entry name" value="Arf"/>
    <property type="match status" value="1"/>
</dbReference>
<dbReference type="PANTHER" id="PTHR11711">
    <property type="entry name" value="ADP RIBOSYLATION FACTOR-RELATED"/>
    <property type="match status" value="1"/>
</dbReference>
<evidence type="ECO:0000256" key="9">
    <source>
        <dbReference type="RuleBase" id="RU003925"/>
    </source>
</evidence>
<keyword evidence="4 7" id="KW-0547">Nucleotide-binding</keyword>
<dbReference type="SMART" id="SM00175">
    <property type="entry name" value="RAB"/>
    <property type="match status" value="1"/>
</dbReference>
<dbReference type="Proteomes" id="UP000215902">
    <property type="component" value="Unassembled WGS sequence"/>
</dbReference>
<dbReference type="GO" id="GO:0003924">
    <property type="term" value="F:GTPase activity"/>
    <property type="evidence" value="ECO:0007669"/>
    <property type="project" value="InterPro"/>
</dbReference>
<comment type="caution">
    <text evidence="10">The sequence shown here is derived from an EMBL/GenBank/DDBJ whole genome shotgun (WGS) entry which is preliminary data.</text>
</comment>
<dbReference type="Gene3D" id="3.40.50.300">
    <property type="entry name" value="P-loop containing nucleotide triphosphate hydrolases"/>
    <property type="match status" value="1"/>
</dbReference>
<evidence type="ECO:0000256" key="5">
    <source>
        <dbReference type="ARBA" id="ARBA00023134"/>
    </source>
</evidence>
<evidence type="ECO:0000256" key="1">
    <source>
        <dbReference type="ARBA" id="ARBA00010290"/>
    </source>
</evidence>
<evidence type="ECO:0000256" key="3">
    <source>
        <dbReference type="ARBA" id="ARBA00022707"/>
    </source>
</evidence>
<reference evidence="10 13" key="1">
    <citation type="submission" date="2017-06" db="EMBL/GenBank/DDBJ databases">
        <title>A platform for efficient transgenesis in Macrostomum lignano, a flatworm model organism for stem cell research.</title>
        <authorList>
            <person name="Berezikov E."/>
        </authorList>
    </citation>
    <scope>NUCLEOTIDE SEQUENCE [LARGE SCALE GENOMIC DNA]</scope>
    <source>
        <strain evidence="10">DV1</strain>
        <tissue evidence="10">Whole organism</tissue>
    </source>
</reference>
<evidence type="ECO:0000256" key="8">
    <source>
        <dbReference type="PIRSR" id="PIRSR606689-2"/>
    </source>
</evidence>
<dbReference type="STRING" id="282301.A0A267FLB2"/>
<dbReference type="PRINTS" id="PR00328">
    <property type="entry name" value="SAR1GTPBP"/>
</dbReference>
<feature type="binding site" evidence="8">
    <location>
        <position position="44"/>
    </location>
    <ligand>
        <name>Mg(2+)</name>
        <dbReference type="ChEBI" id="CHEBI:18420"/>
    </ligand>
</feature>
<evidence type="ECO:0000313" key="13">
    <source>
        <dbReference type="Proteomes" id="UP000215902"/>
    </source>
</evidence>
<evidence type="ECO:0000256" key="6">
    <source>
        <dbReference type="ARBA" id="ARBA00023288"/>
    </source>
</evidence>
<dbReference type="InterPro" id="IPR005225">
    <property type="entry name" value="Small_GTP-bd"/>
</dbReference>
<dbReference type="FunFam" id="3.40.50.300:FF:000412">
    <property type="entry name" value="ADP-ribosylation factor 1"/>
    <property type="match status" value="1"/>
</dbReference>
<dbReference type="CDD" id="cd04149">
    <property type="entry name" value="Arf6"/>
    <property type="match status" value="1"/>
</dbReference>
<evidence type="ECO:0000256" key="2">
    <source>
        <dbReference type="ARBA" id="ARBA00017741"/>
    </source>
</evidence>
<dbReference type="InterPro" id="IPR041838">
    <property type="entry name" value="Arf6"/>
</dbReference>
<dbReference type="InterPro" id="IPR024156">
    <property type="entry name" value="Small_GTPase_ARF"/>
</dbReference>
<keyword evidence="5 7" id="KW-0342">GTP-binding</keyword>
<gene>
    <name evidence="12" type="ORF">BOX15_Mlig004818g1</name>
    <name evidence="10" type="ORF">BOX15_Mlig004818g2</name>
    <name evidence="11" type="ORF">BOX15_Mlig034158g1</name>
</gene>
<dbReference type="InterPro" id="IPR006689">
    <property type="entry name" value="Small_GTPase_ARF/SAR"/>
</dbReference>
<feature type="binding site" evidence="7">
    <location>
        <position position="66"/>
    </location>
    <ligand>
        <name>GTP</name>
        <dbReference type="ChEBI" id="CHEBI:37565"/>
    </ligand>
</feature>
<feature type="binding site" evidence="7">
    <location>
        <begin position="122"/>
        <end position="125"/>
    </location>
    <ligand>
        <name>GTP</name>
        <dbReference type="ChEBI" id="CHEBI:37565"/>
    </ligand>
</feature>
<keyword evidence="8" id="KW-0460">Magnesium</keyword>
<dbReference type="PROSITE" id="PS51417">
    <property type="entry name" value="ARF"/>
    <property type="match status" value="1"/>
</dbReference>
<organism evidence="10 13">
    <name type="scientific">Macrostomum lignano</name>
    <dbReference type="NCBI Taxonomy" id="282301"/>
    <lineage>
        <taxon>Eukaryota</taxon>
        <taxon>Metazoa</taxon>
        <taxon>Spiralia</taxon>
        <taxon>Lophotrochozoa</taxon>
        <taxon>Platyhelminthes</taxon>
        <taxon>Rhabditophora</taxon>
        <taxon>Macrostomorpha</taxon>
        <taxon>Macrostomida</taxon>
        <taxon>Macrostomidae</taxon>
        <taxon>Macrostomum</taxon>
    </lineage>
</organism>
<name>A0A267FLB2_9PLAT</name>
<feature type="binding site" evidence="8">
    <location>
        <position position="27"/>
    </location>
    <ligand>
        <name>Mg(2+)</name>
        <dbReference type="ChEBI" id="CHEBI:18420"/>
    </ligand>
</feature>
<evidence type="ECO:0000256" key="4">
    <source>
        <dbReference type="ARBA" id="ARBA00022741"/>
    </source>
</evidence>
<accession>A0A267FLB2</accession>
<dbReference type="EMBL" id="NIVC01000013">
    <property type="protein sequence ID" value="PAA94237.1"/>
    <property type="molecule type" value="Genomic_DNA"/>
</dbReference>
<dbReference type="SMART" id="SM00178">
    <property type="entry name" value="SAR"/>
    <property type="match status" value="1"/>
</dbReference>
<keyword evidence="8" id="KW-0479">Metal-binding</keyword>
<evidence type="ECO:0000313" key="11">
    <source>
        <dbReference type="EMBL" id="PAA94137.1"/>
    </source>
</evidence>
<evidence type="ECO:0000313" key="12">
    <source>
        <dbReference type="EMBL" id="PAA94237.1"/>
    </source>
</evidence>
<dbReference type="AlphaFoldDB" id="A0A267FLB2"/>
<evidence type="ECO:0000256" key="7">
    <source>
        <dbReference type="PIRSR" id="PIRSR606689-1"/>
    </source>
</evidence>
<sequence>MGKLLSKIFKNREMRILMLGLDAAGKTTILYKLKLHSSVTTIPTVGFNVETVTYKNVKFNVWDVGGQEKIRPLWRHYYVGTHGLIFVLDSSDRDRVDEARIELHRILEDREMRSAIVLIIANKQDLPDAMRPSEIQDRLGLCHLGADRVWYVQPACATSGEGLYEGLTWLTSNYKSR</sequence>
<keyword evidence="3" id="KW-0519">Myristate</keyword>
<keyword evidence="6" id="KW-0449">Lipoprotein</keyword>
<dbReference type="EMBL" id="NIVC01000991">
    <property type="protein sequence ID" value="PAA73829.1"/>
    <property type="molecule type" value="Genomic_DNA"/>
</dbReference>
<protein>
    <recommendedName>
        <fullName evidence="2">ADP-ribosylation factor 6</fullName>
    </recommendedName>
</protein>
<dbReference type="GO" id="GO:0046872">
    <property type="term" value="F:metal ion binding"/>
    <property type="evidence" value="ECO:0007669"/>
    <property type="project" value="UniProtKB-KW"/>
</dbReference>
<dbReference type="InterPro" id="IPR027417">
    <property type="entry name" value="P-loop_NTPase"/>
</dbReference>
<comment type="similarity">
    <text evidence="1 9">Belongs to the small GTPase superfamily. Arf family.</text>
</comment>
<dbReference type="OrthoDB" id="2011769at2759"/>